<evidence type="ECO:0000256" key="1">
    <source>
        <dbReference type="SAM" id="Phobius"/>
    </source>
</evidence>
<dbReference type="EMBL" id="JAGWCR010000009">
    <property type="protein sequence ID" value="MBS3650534.1"/>
    <property type="molecule type" value="Genomic_DNA"/>
</dbReference>
<keyword evidence="1" id="KW-0472">Membrane</keyword>
<organism evidence="2 3">
    <name type="scientific">Pseudaminobacter soli</name>
    <name type="common">ex Zhang et al. 2022</name>
    <dbReference type="NCBI Taxonomy" id="2831468"/>
    <lineage>
        <taxon>Bacteria</taxon>
        <taxon>Pseudomonadati</taxon>
        <taxon>Pseudomonadota</taxon>
        <taxon>Alphaproteobacteria</taxon>
        <taxon>Hyphomicrobiales</taxon>
        <taxon>Phyllobacteriaceae</taxon>
        <taxon>Pseudaminobacter</taxon>
    </lineage>
</organism>
<gene>
    <name evidence="2" type="ORF">KEU06_18110</name>
</gene>
<dbReference type="Proteomes" id="UP000680348">
    <property type="component" value="Unassembled WGS sequence"/>
</dbReference>
<feature type="transmembrane region" description="Helical" evidence="1">
    <location>
        <begin position="25"/>
        <end position="51"/>
    </location>
</feature>
<evidence type="ECO:0000313" key="2">
    <source>
        <dbReference type="EMBL" id="MBS3650534.1"/>
    </source>
</evidence>
<accession>A0A942DYW3</accession>
<evidence type="ECO:0008006" key="4">
    <source>
        <dbReference type="Google" id="ProtNLM"/>
    </source>
</evidence>
<keyword evidence="1" id="KW-0812">Transmembrane</keyword>
<name>A0A942DYW3_9HYPH</name>
<feature type="transmembrane region" description="Helical" evidence="1">
    <location>
        <begin position="57"/>
        <end position="77"/>
    </location>
</feature>
<proteinExistence type="predicted"/>
<reference evidence="2" key="1">
    <citation type="submission" date="2021-04" db="EMBL/GenBank/DDBJ databases">
        <title>Pseudaminobacter soli sp. nov., isolated from paddy soil contaminated by heavy metals.</title>
        <authorList>
            <person name="Zhang K."/>
        </authorList>
    </citation>
    <scope>NUCLEOTIDE SEQUENCE</scope>
    <source>
        <strain evidence="2">19-2017</strain>
    </source>
</reference>
<keyword evidence="3" id="KW-1185">Reference proteome</keyword>
<feature type="transmembrane region" description="Helical" evidence="1">
    <location>
        <begin position="119"/>
        <end position="138"/>
    </location>
</feature>
<protein>
    <recommendedName>
        <fullName evidence="4">Phage holin family protein</fullName>
    </recommendedName>
</protein>
<sequence length="147" mass="15395">MLVSLLAGLATGETIAAVRRMRRAVVAYLVAALFALIGLVFLLIAVTIWASRRFGEIEAAVGIGLVFLVVALIIYAVHRRTARARAGAAARQRNRDLTNAAVAAGVAAAPGLLKKGSGFALLAAPVVAAGAYVVYRLLSRPDPRDDF</sequence>
<dbReference type="RefSeq" id="WP_188256076.1">
    <property type="nucleotide sequence ID" value="NZ_JABVCF010000009.1"/>
</dbReference>
<keyword evidence="1" id="KW-1133">Transmembrane helix</keyword>
<comment type="caution">
    <text evidence="2">The sequence shown here is derived from an EMBL/GenBank/DDBJ whole genome shotgun (WGS) entry which is preliminary data.</text>
</comment>
<dbReference type="AlphaFoldDB" id="A0A942DYW3"/>
<evidence type="ECO:0000313" key="3">
    <source>
        <dbReference type="Proteomes" id="UP000680348"/>
    </source>
</evidence>